<evidence type="ECO:0000313" key="2">
    <source>
        <dbReference type="EMBL" id="KOX79518.1"/>
    </source>
</evidence>
<dbReference type="InterPro" id="IPR031962">
    <property type="entry name" value="DUF4781"/>
</dbReference>
<dbReference type="STRING" id="166423.A0A0N0BJR9"/>
<gene>
    <name evidence="2" type="ORF">WN51_02784</name>
</gene>
<dbReference type="OrthoDB" id="6512497at2759"/>
<accession>A0A0N0BJR9</accession>
<organism evidence="2 3">
    <name type="scientific">Melipona quadrifasciata</name>
    <dbReference type="NCBI Taxonomy" id="166423"/>
    <lineage>
        <taxon>Eukaryota</taxon>
        <taxon>Metazoa</taxon>
        <taxon>Ecdysozoa</taxon>
        <taxon>Arthropoda</taxon>
        <taxon>Hexapoda</taxon>
        <taxon>Insecta</taxon>
        <taxon>Pterygota</taxon>
        <taxon>Neoptera</taxon>
        <taxon>Endopterygota</taxon>
        <taxon>Hymenoptera</taxon>
        <taxon>Apocrita</taxon>
        <taxon>Aculeata</taxon>
        <taxon>Apoidea</taxon>
        <taxon>Anthophila</taxon>
        <taxon>Apidae</taxon>
        <taxon>Melipona</taxon>
    </lineage>
</organism>
<keyword evidence="3" id="KW-1185">Reference proteome</keyword>
<dbReference type="Pfam" id="PF16013">
    <property type="entry name" value="DUF4781"/>
    <property type="match status" value="1"/>
</dbReference>
<reference evidence="2 3" key="1">
    <citation type="submission" date="2015-07" db="EMBL/GenBank/DDBJ databases">
        <title>The genome of Melipona quadrifasciata.</title>
        <authorList>
            <person name="Pan H."/>
            <person name="Kapheim K."/>
        </authorList>
    </citation>
    <scope>NUCLEOTIDE SEQUENCE [LARGE SCALE GENOMIC DNA]</scope>
    <source>
        <strain evidence="2">0111107301</strain>
        <tissue evidence="2">Whole body</tissue>
    </source>
</reference>
<dbReference type="AlphaFoldDB" id="A0A0N0BJR9"/>
<dbReference type="PANTHER" id="PTHR21115">
    <property type="entry name" value="GH06117P-RELATED"/>
    <property type="match status" value="1"/>
</dbReference>
<name>A0A0N0BJR9_9HYME</name>
<evidence type="ECO:0000313" key="3">
    <source>
        <dbReference type="Proteomes" id="UP000053105"/>
    </source>
</evidence>
<dbReference type="EMBL" id="KQ435711">
    <property type="protein sequence ID" value="KOX79518.1"/>
    <property type="molecule type" value="Genomic_DNA"/>
</dbReference>
<sequence>MAITDPEWNEMLNIAKLQQQEYYELLPEWTRYTENEYKYLKQNIAFAIFGPPSEKIVDEYKTNNLYYFNVFDYLPSSKKITNIIYDKILEFGEVDIETETCTKGVYYGLIYNITFRTKESSITKKSTKKENEKENKININLNPIFKIKSSKCKEQQTWYIDIEGRVYKSWIQYKKENTLPPCIMVLPKDGFYQPDENFEITKEYSTVWLEILDSPACDTLQTFLNIGDTASSVIGIVGLGLGAASMLTPVGPVVLGVAAASGAATGLWTVGRATQKLIDRSSHEQTINPLYNRSALGSWLALTGGTIGLASSSGSIILTKLAASGSNIGNITRVAYNTLLLSNIGINGCGIAYQAYCMYERYQKEGTVGLADIAFLSAHILFFGNSVINMQFAGDLIESTQGKILDDYRATLRSRNLRKQFNRTKRAAAASNSDTISENAEVIRYINRKMELRLKNNFGNIPKKFDNIQKNTVSFKNGEMVISGISLLKPMQFVDILLKHYNEYPRENNNEGNNEVVLNNGTEDMLNQLKELLLHLLRNVFSNNETEYTFDVNEFNETLYDMRYLRNATSVLLLIFHISHNLITKSSYPLNHLHDAVRFIWCYIKESLRSHLNRFFTTDEETLILLNTITTALFKYMENTIENLSPAFARYIREILKMNLS</sequence>
<proteinExistence type="predicted"/>
<feature type="domain" description="DUF4781" evidence="1">
    <location>
        <begin position="148"/>
        <end position="447"/>
    </location>
</feature>
<protein>
    <recommendedName>
        <fullName evidence="1">DUF4781 domain-containing protein</fullName>
    </recommendedName>
</protein>
<dbReference type="PANTHER" id="PTHR21115:SF0">
    <property type="entry name" value="GH06117P-RELATED"/>
    <property type="match status" value="1"/>
</dbReference>
<dbReference type="Proteomes" id="UP000053105">
    <property type="component" value="Unassembled WGS sequence"/>
</dbReference>
<evidence type="ECO:0000259" key="1">
    <source>
        <dbReference type="Pfam" id="PF16013"/>
    </source>
</evidence>